<dbReference type="AlphaFoldDB" id="A0AA38C4D3"/>
<accession>A0AA38C4D3</accession>
<dbReference type="EMBL" id="JAHRHJ020003813">
    <property type="protein sequence ID" value="KAH9290624.1"/>
    <property type="molecule type" value="Genomic_DNA"/>
</dbReference>
<reference evidence="1 2" key="1">
    <citation type="journal article" date="2021" name="Nat. Plants">
        <title>The Taxus genome provides insights into paclitaxel biosynthesis.</title>
        <authorList>
            <person name="Xiong X."/>
            <person name="Gou J."/>
            <person name="Liao Q."/>
            <person name="Li Y."/>
            <person name="Zhou Q."/>
            <person name="Bi G."/>
            <person name="Li C."/>
            <person name="Du R."/>
            <person name="Wang X."/>
            <person name="Sun T."/>
            <person name="Guo L."/>
            <person name="Liang H."/>
            <person name="Lu P."/>
            <person name="Wu Y."/>
            <person name="Zhang Z."/>
            <person name="Ro D.K."/>
            <person name="Shang Y."/>
            <person name="Huang S."/>
            <person name="Yan J."/>
        </authorList>
    </citation>
    <scope>NUCLEOTIDE SEQUENCE [LARGE SCALE GENOMIC DNA]</scope>
    <source>
        <strain evidence="1">Ta-2019</strain>
    </source>
</reference>
<sequence>LKYQTLKKKVQALDEHLKKVIESVHEAIIFKEKLVLLNKQNNTLQRIIKEHKLDPAILLKKKIDEDPSILLAGDAAREDRENLEKINVVAKELADSGVIQDSLNI</sequence>
<comment type="caution">
    <text evidence="1">The sequence shown here is derived from an EMBL/GenBank/DDBJ whole genome shotgun (WGS) entry which is preliminary data.</text>
</comment>
<feature type="non-terminal residue" evidence="1">
    <location>
        <position position="105"/>
    </location>
</feature>
<evidence type="ECO:0000313" key="1">
    <source>
        <dbReference type="EMBL" id="KAH9290624.1"/>
    </source>
</evidence>
<protein>
    <submittedName>
        <fullName evidence="1">Uncharacterized protein</fullName>
    </submittedName>
</protein>
<organism evidence="1 2">
    <name type="scientific">Taxus chinensis</name>
    <name type="common">Chinese yew</name>
    <name type="synonym">Taxus wallichiana var. chinensis</name>
    <dbReference type="NCBI Taxonomy" id="29808"/>
    <lineage>
        <taxon>Eukaryota</taxon>
        <taxon>Viridiplantae</taxon>
        <taxon>Streptophyta</taxon>
        <taxon>Embryophyta</taxon>
        <taxon>Tracheophyta</taxon>
        <taxon>Spermatophyta</taxon>
        <taxon>Pinopsida</taxon>
        <taxon>Pinidae</taxon>
        <taxon>Conifers II</taxon>
        <taxon>Cupressales</taxon>
        <taxon>Taxaceae</taxon>
        <taxon>Taxus</taxon>
    </lineage>
</organism>
<evidence type="ECO:0000313" key="2">
    <source>
        <dbReference type="Proteomes" id="UP000824469"/>
    </source>
</evidence>
<proteinExistence type="predicted"/>
<keyword evidence="2" id="KW-1185">Reference proteome</keyword>
<gene>
    <name evidence="1" type="ORF">KI387_034741</name>
</gene>
<feature type="non-terminal residue" evidence="1">
    <location>
        <position position="1"/>
    </location>
</feature>
<dbReference type="Proteomes" id="UP000824469">
    <property type="component" value="Unassembled WGS sequence"/>
</dbReference>
<name>A0AA38C4D3_TAXCH</name>